<dbReference type="FunFam" id="3.40.50.720:FF:000084">
    <property type="entry name" value="Short-chain dehydrogenase reductase"/>
    <property type="match status" value="1"/>
</dbReference>
<keyword evidence="3" id="KW-0560">Oxidoreductase</keyword>
<dbReference type="SUPFAM" id="SSF51735">
    <property type="entry name" value="NAD(P)-binding Rossmann-fold domains"/>
    <property type="match status" value="1"/>
</dbReference>
<dbReference type="PROSITE" id="PS00061">
    <property type="entry name" value="ADH_SHORT"/>
    <property type="match status" value="1"/>
</dbReference>
<dbReference type="EMBL" id="SRRH01000236">
    <property type="protein sequence ID" value="KAG6293734.1"/>
    <property type="molecule type" value="Genomic_DNA"/>
</dbReference>
<dbReference type="Pfam" id="PF13561">
    <property type="entry name" value="adh_short_C2"/>
    <property type="match status" value="1"/>
</dbReference>
<dbReference type="InterPro" id="IPR020904">
    <property type="entry name" value="Sc_DH/Rdtase_CS"/>
</dbReference>
<dbReference type="PANTHER" id="PTHR43618">
    <property type="entry name" value="7-ALPHA-HYDROXYSTEROID DEHYDROGENASE"/>
    <property type="match status" value="1"/>
</dbReference>
<keyword evidence="5" id="KW-1185">Reference proteome</keyword>
<dbReference type="Gene3D" id="3.40.50.720">
    <property type="entry name" value="NAD(P)-binding Rossmann-like Domain"/>
    <property type="match status" value="1"/>
</dbReference>
<dbReference type="PANTHER" id="PTHR43618:SF12">
    <property type="entry name" value="OXIDOREDUCTASE, SHORT-CHAIN DEHYDROGENASE_REDUCTASE FAMILY (AFU_ORTHOLOGUE AFUA_1G14540)"/>
    <property type="match status" value="1"/>
</dbReference>
<dbReference type="AlphaFoldDB" id="A0A9P7QF63"/>
<gene>
    <name evidence="4" type="ORF">E4U09_002870</name>
</gene>
<proteinExistence type="inferred from homology"/>
<protein>
    <recommendedName>
        <fullName evidence="6">NADPH-dependent beta-ketoacyl reductase (RhlG)</fullName>
    </recommendedName>
</protein>
<name>A0A9P7QF63_9HYPO</name>
<evidence type="ECO:0000313" key="5">
    <source>
        <dbReference type="Proteomes" id="UP000707071"/>
    </source>
</evidence>
<sequence length="300" mass="30964">MAETQLNDFPSLFSLKGKIAVVTGGSRGLGLHAASAFLQAGASKVFISSRKATACDEACKALNALPNLAPGAVAIAVPADSANMKGVTHLLEQVKKHTDRVDILFANAGATWGESFDTHPDEAFAKVMDLNVKAVFNTIRLFTPLLEKAASSSSSSSSSHSTTPDPSRVIITASVAGLGLGSIGQQGTYGYSASKAAVIHLGRNLAVELGPRHITVNSICPGFFPSKMTNGLLEMAGGADEMGSMNPTGRLGRPEDIAGAVVYLASRAGSHVNGEAIAIDGGAMWVRGEMAFHGGRDSKI</sequence>
<evidence type="ECO:0000256" key="1">
    <source>
        <dbReference type="ARBA" id="ARBA00006484"/>
    </source>
</evidence>
<dbReference type="InterPro" id="IPR052178">
    <property type="entry name" value="Sec_Metab_Biosynth_SDR"/>
</dbReference>
<evidence type="ECO:0000256" key="2">
    <source>
        <dbReference type="ARBA" id="ARBA00022857"/>
    </source>
</evidence>
<comment type="caution">
    <text evidence="4">The sequence shown here is derived from an EMBL/GenBank/DDBJ whole genome shotgun (WGS) entry which is preliminary data.</text>
</comment>
<accession>A0A9P7QF63</accession>
<dbReference type="InterPro" id="IPR002347">
    <property type="entry name" value="SDR_fam"/>
</dbReference>
<dbReference type="PRINTS" id="PR00081">
    <property type="entry name" value="GDHRDH"/>
</dbReference>
<dbReference type="InterPro" id="IPR036291">
    <property type="entry name" value="NAD(P)-bd_dom_sf"/>
</dbReference>
<organism evidence="4 5">
    <name type="scientific">Claviceps aff. purpurea</name>
    <dbReference type="NCBI Taxonomy" id="1967640"/>
    <lineage>
        <taxon>Eukaryota</taxon>
        <taxon>Fungi</taxon>
        <taxon>Dikarya</taxon>
        <taxon>Ascomycota</taxon>
        <taxon>Pezizomycotina</taxon>
        <taxon>Sordariomycetes</taxon>
        <taxon>Hypocreomycetidae</taxon>
        <taxon>Hypocreales</taxon>
        <taxon>Clavicipitaceae</taxon>
        <taxon>Claviceps</taxon>
    </lineage>
</organism>
<dbReference type="Proteomes" id="UP000707071">
    <property type="component" value="Unassembled WGS sequence"/>
</dbReference>
<evidence type="ECO:0000313" key="4">
    <source>
        <dbReference type="EMBL" id="KAG6293734.1"/>
    </source>
</evidence>
<evidence type="ECO:0000256" key="3">
    <source>
        <dbReference type="ARBA" id="ARBA00023002"/>
    </source>
</evidence>
<keyword evidence="2" id="KW-0521">NADP</keyword>
<dbReference type="PRINTS" id="PR00080">
    <property type="entry name" value="SDRFAMILY"/>
</dbReference>
<reference evidence="4 5" key="1">
    <citation type="journal article" date="2020" name="bioRxiv">
        <title>Whole genome comparisons of ergot fungi reveals the divergence and evolution of species within the genus Claviceps are the result of varying mechanisms driving genome evolution and host range expansion.</title>
        <authorList>
            <person name="Wyka S.A."/>
            <person name="Mondo S.J."/>
            <person name="Liu M."/>
            <person name="Dettman J."/>
            <person name="Nalam V."/>
            <person name="Broders K.D."/>
        </authorList>
    </citation>
    <scope>NUCLEOTIDE SEQUENCE [LARGE SCALE GENOMIC DNA]</scope>
    <source>
        <strain evidence="4 5">Clav52</strain>
    </source>
</reference>
<comment type="similarity">
    <text evidence="1">Belongs to the short-chain dehydrogenases/reductases (SDR) family.</text>
</comment>
<dbReference type="GO" id="GO:0016491">
    <property type="term" value="F:oxidoreductase activity"/>
    <property type="evidence" value="ECO:0007669"/>
    <property type="project" value="UniProtKB-KW"/>
</dbReference>
<evidence type="ECO:0008006" key="6">
    <source>
        <dbReference type="Google" id="ProtNLM"/>
    </source>
</evidence>